<gene>
    <name evidence="2" type="ORF">GXP67_33525</name>
</gene>
<sequence>MNVNKQVCKALVLTMMAGSAFFSACNSDKTTSTETASADSTAVADTTSAATPAATDAPKILGALPPTSEVPYLLQNTGADFNAGLINAAKKVDSYTTTTDKAALNLGAYATDIGYLSVYDKTQDVINYLRSSDKLAKHIGVGNAFERSLEKRFEANLGKKDSLVKIVDESMNRVHEYLEDNDRKGTAALTLTGSFIEGLYISTGLIEKYPKDVPADVRNSVLTNLMLTIIKQKKSLADLLAILKSAPQDAQVVEYTGYLTDLYNQFENLNFDEKVKTNSGDLVVTDKTLSGITAKVKEIRAKIVA</sequence>
<feature type="signal peptide" evidence="1">
    <location>
        <begin position="1"/>
        <end position="24"/>
    </location>
</feature>
<name>A0A6C0GSU7_9BACT</name>
<evidence type="ECO:0000313" key="3">
    <source>
        <dbReference type="Proteomes" id="UP000480178"/>
    </source>
</evidence>
<dbReference type="EMBL" id="CP048222">
    <property type="protein sequence ID" value="QHT71225.1"/>
    <property type="molecule type" value="Genomic_DNA"/>
</dbReference>
<dbReference type="AlphaFoldDB" id="A0A6C0GSU7"/>
<dbReference type="KEGG" id="rhoz:GXP67_33525"/>
<dbReference type="PROSITE" id="PS51257">
    <property type="entry name" value="PROKAR_LIPOPROTEIN"/>
    <property type="match status" value="1"/>
</dbReference>
<keyword evidence="1" id="KW-0732">Signal</keyword>
<keyword evidence="3" id="KW-1185">Reference proteome</keyword>
<evidence type="ECO:0000256" key="1">
    <source>
        <dbReference type="SAM" id="SignalP"/>
    </source>
</evidence>
<accession>A0A6C0GSU7</accession>
<dbReference type="Proteomes" id="UP000480178">
    <property type="component" value="Chromosome"/>
</dbReference>
<proteinExistence type="predicted"/>
<organism evidence="2 3">
    <name type="scientific">Rhodocytophaga rosea</name>
    <dbReference type="NCBI Taxonomy" id="2704465"/>
    <lineage>
        <taxon>Bacteria</taxon>
        <taxon>Pseudomonadati</taxon>
        <taxon>Bacteroidota</taxon>
        <taxon>Cytophagia</taxon>
        <taxon>Cytophagales</taxon>
        <taxon>Rhodocytophagaceae</taxon>
        <taxon>Rhodocytophaga</taxon>
    </lineage>
</organism>
<evidence type="ECO:0000313" key="2">
    <source>
        <dbReference type="EMBL" id="QHT71225.1"/>
    </source>
</evidence>
<feature type="chain" id="PRO_5025652483" description="DUF4197 domain-containing protein" evidence="1">
    <location>
        <begin position="25"/>
        <end position="305"/>
    </location>
</feature>
<evidence type="ECO:0008006" key="4">
    <source>
        <dbReference type="Google" id="ProtNLM"/>
    </source>
</evidence>
<dbReference type="RefSeq" id="WP_162447165.1">
    <property type="nucleotide sequence ID" value="NZ_CP048222.1"/>
</dbReference>
<reference evidence="2 3" key="1">
    <citation type="submission" date="2020-01" db="EMBL/GenBank/DDBJ databases">
        <authorList>
            <person name="Kim M.K."/>
        </authorList>
    </citation>
    <scope>NUCLEOTIDE SEQUENCE [LARGE SCALE GENOMIC DNA]</scope>
    <source>
        <strain evidence="2 3">172606-1</strain>
    </source>
</reference>
<protein>
    <recommendedName>
        <fullName evidence="4">DUF4197 domain-containing protein</fullName>
    </recommendedName>
</protein>